<protein>
    <recommendedName>
        <fullName evidence="4">DUF4860 domain-containing protein</fullName>
    </recommendedName>
</protein>
<dbReference type="AlphaFoldDB" id="A0AAV2VQ58"/>
<dbReference type="EMBL" id="CAOF01000102">
    <property type="protein sequence ID" value="CCO46842.1"/>
    <property type="molecule type" value="Genomic_DNA"/>
</dbReference>
<gene>
    <name evidence="2" type="ORF">VIBNISOn1_1900006</name>
</gene>
<keyword evidence="1" id="KW-1133">Transmembrane helix</keyword>
<evidence type="ECO:0000256" key="1">
    <source>
        <dbReference type="SAM" id="Phobius"/>
    </source>
</evidence>
<reference evidence="2 3" key="1">
    <citation type="journal article" date="2013" name="ISME J.">
        <title>Comparative genomics of pathogenic lineages of Vibrio nigripulchritudo identifies virulence-associated traits.</title>
        <authorList>
            <person name="Goudenege D."/>
            <person name="Labreuche Y."/>
            <person name="Krin E."/>
            <person name="Ansquer D."/>
            <person name="Mangenot S."/>
            <person name="Calteau A."/>
            <person name="Medigue C."/>
            <person name="Mazel D."/>
            <person name="Polz M.F."/>
            <person name="Le Roux F."/>
        </authorList>
    </citation>
    <scope>NUCLEOTIDE SEQUENCE [LARGE SCALE GENOMIC DNA]</scope>
    <source>
        <strain evidence="2 3">SOn1</strain>
    </source>
</reference>
<sequence length="188" mass="21364">MKQNPSDKKLKQGVKQFYKSQHLSEDQLEVLLHKTSTPKSALPWQRVAIAAMLLIAVSLFFLFPTRNHYLDISSEIAYNHNSQMQMEVMTSSLSGIRTYLNRLDFSLTSSQHLPTSQWQVIGGRYCSIEGKLAAQIKVKHLETNEIYTLYQARLPDSLDSGVKRYTTDIDGVNVTLWEENGLLMGLAN</sequence>
<name>A0AAV2VQ58_9VIBR</name>
<evidence type="ECO:0000313" key="3">
    <source>
        <dbReference type="Proteomes" id="UP000018211"/>
    </source>
</evidence>
<keyword evidence="1" id="KW-0472">Membrane</keyword>
<comment type="caution">
    <text evidence="2">The sequence shown here is derived from an EMBL/GenBank/DDBJ whole genome shotgun (WGS) entry which is preliminary data.</text>
</comment>
<evidence type="ECO:0000313" key="2">
    <source>
        <dbReference type="EMBL" id="CCO46842.1"/>
    </source>
</evidence>
<accession>A0AAV2VQ58</accession>
<proteinExistence type="predicted"/>
<evidence type="ECO:0008006" key="4">
    <source>
        <dbReference type="Google" id="ProtNLM"/>
    </source>
</evidence>
<dbReference type="Proteomes" id="UP000018211">
    <property type="component" value="Unassembled WGS sequence"/>
</dbReference>
<dbReference type="RefSeq" id="WP_022611882.1">
    <property type="nucleotide sequence ID" value="NZ_LK391965.1"/>
</dbReference>
<feature type="transmembrane region" description="Helical" evidence="1">
    <location>
        <begin position="44"/>
        <end position="63"/>
    </location>
</feature>
<keyword evidence="1" id="KW-0812">Transmembrane</keyword>
<organism evidence="2 3">
    <name type="scientific">Vibrio nigripulchritudo SOn1</name>
    <dbReference type="NCBI Taxonomy" id="1238450"/>
    <lineage>
        <taxon>Bacteria</taxon>
        <taxon>Pseudomonadati</taxon>
        <taxon>Pseudomonadota</taxon>
        <taxon>Gammaproteobacteria</taxon>
        <taxon>Vibrionales</taxon>
        <taxon>Vibrionaceae</taxon>
        <taxon>Vibrio</taxon>
    </lineage>
</organism>